<evidence type="ECO:0000313" key="4">
    <source>
        <dbReference type="Proteomes" id="UP001432027"/>
    </source>
</evidence>
<keyword evidence="1" id="KW-0812">Transmembrane</keyword>
<evidence type="ECO:0000256" key="2">
    <source>
        <dbReference type="SAM" id="SignalP"/>
    </source>
</evidence>
<gene>
    <name evidence="3" type="ORF">PENTCL1PPCAC_28934</name>
</gene>
<feature type="chain" id="PRO_5043730751" description="Secreted protein" evidence="2">
    <location>
        <begin position="21"/>
        <end position="123"/>
    </location>
</feature>
<evidence type="ECO:0000256" key="1">
    <source>
        <dbReference type="SAM" id="Phobius"/>
    </source>
</evidence>
<accession>A0AAV5UKL0</accession>
<protein>
    <recommendedName>
        <fullName evidence="5">Secreted protein</fullName>
    </recommendedName>
</protein>
<comment type="caution">
    <text evidence="3">The sequence shown here is derived from an EMBL/GenBank/DDBJ whole genome shotgun (WGS) entry which is preliminary data.</text>
</comment>
<evidence type="ECO:0000313" key="3">
    <source>
        <dbReference type="EMBL" id="GMT06760.1"/>
    </source>
</evidence>
<dbReference type="EMBL" id="BTSX01000006">
    <property type="protein sequence ID" value="GMT06760.1"/>
    <property type="molecule type" value="Genomic_DNA"/>
</dbReference>
<proteinExistence type="predicted"/>
<keyword evidence="1" id="KW-1133">Transmembrane helix</keyword>
<keyword evidence="2" id="KW-0732">Signal</keyword>
<feature type="transmembrane region" description="Helical" evidence="1">
    <location>
        <begin position="80"/>
        <end position="107"/>
    </location>
</feature>
<name>A0AAV5UKL0_9BILA</name>
<evidence type="ECO:0008006" key="5">
    <source>
        <dbReference type="Google" id="ProtNLM"/>
    </source>
</evidence>
<sequence length="123" mass="13666">LLLLSLLLPQLLTFLQLAKLLLFLLPLDSPLLHVLLHLRRLIVLVTLKTDDHSLLGFGEVAGVVDLVSGALDSPRNQLRLFLHILELLLSLFHLLLLLFLVFGAAILNVGHRCCVRLSAVAER</sequence>
<dbReference type="AlphaFoldDB" id="A0AAV5UKL0"/>
<feature type="signal peptide" evidence="2">
    <location>
        <begin position="1"/>
        <end position="20"/>
    </location>
</feature>
<organism evidence="3 4">
    <name type="scientific">Pristionchus entomophagus</name>
    <dbReference type="NCBI Taxonomy" id="358040"/>
    <lineage>
        <taxon>Eukaryota</taxon>
        <taxon>Metazoa</taxon>
        <taxon>Ecdysozoa</taxon>
        <taxon>Nematoda</taxon>
        <taxon>Chromadorea</taxon>
        <taxon>Rhabditida</taxon>
        <taxon>Rhabditina</taxon>
        <taxon>Diplogasteromorpha</taxon>
        <taxon>Diplogasteroidea</taxon>
        <taxon>Neodiplogasteridae</taxon>
        <taxon>Pristionchus</taxon>
    </lineage>
</organism>
<feature type="non-terminal residue" evidence="3">
    <location>
        <position position="1"/>
    </location>
</feature>
<reference evidence="3" key="1">
    <citation type="submission" date="2023-10" db="EMBL/GenBank/DDBJ databases">
        <title>Genome assembly of Pristionchus species.</title>
        <authorList>
            <person name="Yoshida K."/>
            <person name="Sommer R.J."/>
        </authorList>
    </citation>
    <scope>NUCLEOTIDE SEQUENCE</scope>
    <source>
        <strain evidence="3">RS0144</strain>
    </source>
</reference>
<dbReference type="Proteomes" id="UP001432027">
    <property type="component" value="Unassembled WGS sequence"/>
</dbReference>
<keyword evidence="1" id="KW-0472">Membrane</keyword>
<keyword evidence="4" id="KW-1185">Reference proteome</keyword>